<sequence length="114" mass="13230">MDRNEVHIAFEILLEEIEQVANGINEAVAKAFQKGAYDEARRMIEIAVRLAEFHERVKMLQNEWRNVFTGYASEKKMSRRRPERLKKGLRTSEDAFRRPILEALRGIGRASGDV</sequence>
<keyword evidence="2" id="KW-1185">Reference proteome</keyword>
<accession>A0A212R5L5</accession>
<dbReference type="Proteomes" id="UP000197025">
    <property type="component" value="Unassembled WGS sequence"/>
</dbReference>
<proteinExistence type="predicted"/>
<dbReference type="AlphaFoldDB" id="A0A212R5L5"/>
<name>A0A212R5L5_9CHLR</name>
<dbReference type="InParanoid" id="A0A212R5L5"/>
<organism evidence="1 2">
    <name type="scientific">Thermoflexus hugenholtzii JAD2</name>
    <dbReference type="NCBI Taxonomy" id="877466"/>
    <lineage>
        <taxon>Bacteria</taxon>
        <taxon>Bacillati</taxon>
        <taxon>Chloroflexota</taxon>
        <taxon>Thermoflexia</taxon>
        <taxon>Thermoflexales</taxon>
        <taxon>Thermoflexaceae</taxon>
        <taxon>Thermoflexus</taxon>
    </lineage>
</organism>
<gene>
    <name evidence="1" type="ORF">SAMN02746019_00013010</name>
</gene>
<dbReference type="EMBL" id="FYEK01000030">
    <property type="protein sequence ID" value="SNB67350.1"/>
    <property type="molecule type" value="Genomic_DNA"/>
</dbReference>
<protein>
    <submittedName>
        <fullName evidence="1">Uncharacterized protein</fullName>
    </submittedName>
</protein>
<evidence type="ECO:0000313" key="1">
    <source>
        <dbReference type="EMBL" id="SNB67350.1"/>
    </source>
</evidence>
<reference evidence="2" key="1">
    <citation type="submission" date="2017-06" db="EMBL/GenBank/DDBJ databases">
        <authorList>
            <person name="Varghese N."/>
            <person name="Submissions S."/>
        </authorList>
    </citation>
    <scope>NUCLEOTIDE SEQUENCE [LARGE SCALE GENOMIC DNA]</scope>
    <source>
        <strain evidence="2">JAD2</strain>
    </source>
</reference>
<evidence type="ECO:0000313" key="2">
    <source>
        <dbReference type="Proteomes" id="UP000197025"/>
    </source>
</evidence>
<dbReference type="RefSeq" id="WP_200808145.1">
    <property type="nucleotide sequence ID" value="NZ_FYEK01000030.1"/>
</dbReference>